<dbReference type="EMBL" id="SRLO01000118">
    <property type="protein sequence ID" value="TNN74077.1"/>
    <property type="molecule type" value="Genomic_DNA"/>
</dbReference>
<feature type="chain" id="PRO_5021379241" description="Secreted protein" evidence="1">
    <location>
        <begin position="32"/>
        <end position="142"/>
    </location>
</feature>
<evidence type="ECO:0000256" key="1">
    <source>
        <dbReference type="SAM" id="SignalP"/>
    </source>
</evidence>
<feature type="signal peptide" evidence="1">
    <location>
        <begin position="1"/>
        <end position="31"/>
    </location>
</feature>
<keyword evidence="3" id="KW-1185">Reference proteome</keyword>
<proteinExistence type="predicted"/>
<dbReference type="AlphaFoldDB" id="A0A4Z2I7P6"/>
<name>A0A4Z2I7P6_9TELE</name>
<reference evidence="2 3" key="1">
    <citation type="submission" date="2019-03" db="EMBL/GenBank/DDBJ databases">
        <title>First draft genome of Liparis tanakae, snailfish: a comprehensive survey of snailfish specific genes.</title>
        <authorList>
            <person name="Kim W."/>
            <person name="Song I."/>
            <person name="Jeong J.-H."/>
            <person name="Kim D."/>
            <person name="Kim S."/>
            <person name="Ryu S."/>
            <person name="Song J.Y."/>
            <person name="Lee S.K."/>
        </authorList>
    </citation>
    <scope>NUCLEOTIDE SEQUENCE [LARGE SCALE GENOMIC DNA]</scope>
    <source>
        <tissue evidence="2">Muscle</tissue>
    </source>
</reference>
<dbReference type="Proteomes" id="UP000314294">
    <property type="component" value="Unassembled WGS sequence"/>
</dbReference>
<organism evidence="2 3">
    <name type="scientific">Liparis tanakae</name>
    <name type="common">Tanaka's snailfish</name>
    <dbReference type="NCBI Taxonomy" id="230148"/>
    <lineage>
        <taxon>Eukaryota</taxon>
        <taxon>Metazoa</taxon>
        <taxon>Chordata</taxon>
        <taxon>Craniata</taxon>
        <taxon>Vertebrata</taxon>
        <taxon>Euteleostomi</taxon>
        <taxon>Actinopterygii</taxon>
        <taxon>Neopterygii</taxon>
        <taxon>Teleostei</taxon>
        <taxon>Neoteleostei</taxon>
        <taxon>Acanthomorphata</taxon>
        <taxon>Eupercaria</taxon>
        <taxon>Perciformes</taxon>
        <taxon>Cottioidei</taxon>
        <taxon>Cottales</taxon>
        <taxon>Liparidae</taxon>
        <taxon>Liparis</taxon>
    </lineage>
</organism>
<protein>
    <recommendedName>
        <fullName evidence="4">Secreted protein</fullName>
    </recommendedName>
</protein>
<accession>A0A4Z2I7P6</accession>
<evidence type="ECO:0000313" key="2">
    <source>
        <dbReference type="EMBL" id="TNN74077.1"/>
    </source>
</evidence>
<gene>
    <name evidence="2" type="ORF">EYF80_015718</name>
</gene>
<comment type="caution">
    <text evidence="2">The sequence shown here is derived from an EMBL/GenBank/DDBJ whole genome shotgun (WGS) entry which is preliminary data.</text>
</comment>
<evidence type="ECO:0008006" key="4">
    <source>
        <dbReference type="Google" id="ProtNLM"/>
    </source>
</evidence>
<evidence type="ECO:0000313" key="3">
    <source>
        <dbReference type="Proteomes" id="UP000314294"/>
    </source>
</evidence>
<sequence length="142" mass="15448">MIWKRGGAQLRDPLILVLSLISSARLPLLTATSPVPGNWQRESEQNGNINSDIAFGTQKDSLKAKVSCRGSLALPHRGPLAALRPSSCPRGGMSSAELASLRVHTLQRERCRRVSVLDVHRSELRVHLTPSSTSSVKSTTMK</sequence>
<keyword evidence="1" id="KW-0732">Signal</keyword>